<sequence length="76" mass="8309">MDLLVLVDAIATIRPQHRTSQHLDTECSFANAEVSKSEPTFRNPLVRDPAVACELLSGCHPSIGSLLKNHPKQTCV</sequence>
<organism evidence="1 2">
    <name type="scientific">Stieleria varia</name>
    <dbReference type="NCBI Taxonomy" id="2528005"/>
    <lineage>
        <taxon>Bacteria</taxon>
        <taxon>Pseudomonadati</taxon>
        <taxon>Planctomycetota</taxon>
        <taxon>Planctomycetia</taxon>
        <taxon>Pirellulales</taxon>
        <taxon>Pirellulaceae</taxon>
        <taxon>Stieleria</taxon>
    </lineage>
</organism>
<dbReference type="AlphaFoldDB" id="A0A5C6AGT1"/>
<protein>
    <submittedName>
        <fullName evidence="1">Uncharacterized protein</fullName>
    </submittedName>
</protein>
<keyword evidence="2" id="KW-1185">Reference proteome</keyword>
<proteinExistence type="predicted"/>
<reference evidence="1 2" key="1">
    <citation type="submission" date="2019-02" db="EMBL/GenBank/DDBJ databases">
        <title>Deep-cultivation of Planctomycetes and their phenomic and genomic characterization uncovers novel biology.</title>
        <authorList>
            <person name="Wiegand S."/>
            <person name="Jogler M."/>
            <person name="Boedeker C."/>
            <person name="Pinto D."/>
            <person name="Vollmers J."/>
            <person name="Rivas-Marin E."/>
            <person name="Kohn T."/>
            <person name="Peeters S.H."/>
            <person name="Heuer A."/>
            <person name="Rast P."/>
            <person name="Oberbeckmann S."/>
            <person name="Bunk B."/>
            <person name="Jeske O."/>
            <person name="Meyerdierks A."/>
            <person name="Storesund J.E."/>
            <person name="Kallscheuer N."/>
            <person name="Luecker S."/>
            <person name="Lage O.M."/>
            <person name="Pohl T."/>
            <person name="Merkel B.J."/>
            <person name="Hornburger P."/>
            <person name="Mueller R.-W."/>
            <person name="Bruemmer F."/>
            <person name="Labrenz M."/>
            <person name="Spormann A.M."/>
            <person name="Op Den Camp H."/>
            <person name="Overmann J."/>
            <person name="Amann R."/>
            <person name="Jetten M.S.M."/>
            <person name="Mascher T."/>
            <person name="Medema M.H."/>
            <person name="Devos D.P."/>
            <person name="Kaster A.-K."/>
            <person name="Ovreas L."/>
            <person name="Rohde M."/>
            <person name="Galperin M.Y."/>
            <person name="Jogler C."/>
        </authorList>
    </citation>
    <scope>NUCLEOTIDE SEQUENCE [LARGE SCALE GENOMIC DNA]</scope>
    <source>
        <strain evidence="1 2">Pla52n</strain>
    </source>
</reference>
<dbReference type="Proteomes" id="UP000320176">
    <property type="component" value="Unassembled WGS sequence"/>
</dbReference>
<dbReference type="EMBL" id="SJPN01000006">
    <property type="protein sequence ID" value="TWT98508.1"/>
    <property type="molecule type" value="Genomic_DNA"/>
</dbReference>
<comment type="caution">
    <text evidence="1">The sequence shown here is derived from an EMBL/GenBank/DDBJ whole genome shotgun (WGS) entry which is preliminary data.</text>
</comment>
<evidence type="ECO:0000313" key="2">
    <source>
        <dbReference type="Proteomes" id="UP000320176"/>
    </source>
</evidence>
<gene>
    <name evidence="1" type="ORF">Pla52n_50220</name>
</gene>
<evidence type="ECO:0000313" key="1">
    <source>
        <dbReference type="EMBL" id="TWT98508.1"/>
    </source>
</evidence>
<name>A0A5C6AGT1_9BACT</name>
<accession>A0A5C6AGT1</accession>